<feature type="region of interest" description="Disordered" evidence="1">
    <location>
        <begin position="483"/>
        <end position="570"/>
    </location>
</feature>
<feature type="compositionally biased region" description="Polar residues" evidence="1">
    <location>
        <begin position="483"/>
        <end position="494"/>
    </location>
</feature>
<feature type="compositionally biased region" description="Low complexity" evidence="1">
    <location>
        <begin position="38"/>
        <end position="55"/>
    </location>
</feature>
<reference evidence="2 3" key="1">
    <citation type="journal article" date="2018" name="Proc. Natl. Acad. Sci. U.S.A.">
        <title>Linking secondary metabolites to gene clusters through genome sequencing of six diverse Aspergillus species.</title>
        <authorList>
            <person name="Kaerboelling I."/>
            <person name="Vesth T.C."/>
            <person name="Frisvad J.C."/>
            <person name="Nybo J.L."/>
            <person name="Theobald S."/>
            <person name="Kuo A."/>
            <person name="Bowyer P."/>
            <person name="Matsuda Y."/>
            <person name="Mondo S."/>
            <person name="Lyhne E.K."/>
            <person name="Kogle M.E."/>
            <person name="Clum A."/>
            <person name="Lipzen A."/>
            <person name="Salamov A."/>
            <person name="Ngan C.Y."/>
            <person name="Daum C."/>
            <person name="Chiniquy J."/>
            <person name="Barry K."/>
            <person name="LaButti K."/>
            <person name="Haridas S."/>
            <person name="Simmons B.A."/>
            <person name="Magnuson J.K."/>
            <person name="Mortensen U.H."/>
            <person name="Larsen T.O."/>
            <person name="Grigoriev I.V."/>
            <person name="Baker S.E."/>
            <person name="Andersen M.R."/>
        </authorList>
    </citation>
    <scope>NUCLEOTIDE SEQUENCE [LARGE SCALE GENOMIC DNA]</scope>
    <source>
        <strain evidence="2 3">IBT 24754</strain>
    </source>
</reference>
<comment type="caution">
    <text evidence="2">The sequence shown here is derived from an EMBL/GenBank/DDBJ whole genome shotgun (WGS) entry which is preliminary data.</text>
</comment>
<dbReference type="RefSeq" id="XP_040751165.1">
    <property type="nucleotide sequence ID" value="XM_040897274.1"/>
</dbReference>
<feature type="compositionally biased region" description="Basic residues" evidence="1">
    <location>
        <begin position="1"/>
        <end position="14"/>
    </location>
</feature>
<organism evidence="2 3">
    <name type="scientific">Aspergillus ochraceoroseus IBT 24754</name>
    <dbReference type="NCBI Taxonomy" id="1392256"/>
    <lineage>
        <taxon>Eukaryota</taxon>
        <taxon>Fungi</taxon>
        <taxon>Dikarya</taxon>
        <taxon>Ascomycota</taxon>
        <taxon>Pezizomycotina</taxon>
        <taxon>Eurotiomycetes</taxon>
        <taxon>Eurotiomycetidae</taxon>
        <taxon>Eurotiales</taxon>
        <taxon>Aspergillaceae</taxon>
        <taxon>Aspergillus</taxon>
        <taxon>Aspergillus subgen. Nidulantes</taxon>
    </lineage>
</organism>
<feature type="compositionally biased region" description="Polar residues" evidence="1">
    <location>
        <begin position="307"/>
        <end position="323"/>
    </location>
</feature>
<dbReference type="VEuPathDB" id="FungiDB:P175DRAFT_0501937"/>
<dbReference type="OrthoDB" id="9975114at2759"/>
<name>A0A2T5LU26_9EURO</name>
<feature type="region of interest" description="Disordered" evidence="1">
    <location>
        <begin position="720"/>
        <end position="788"/>
    </location>
</feature>
<sequence length="853" mass="93523">MNTRDHLRRSKSTRSIRTSQDSFSATDQLSPDIARLHAMAAASRAMSRSTNRSSTLTQGSYGRLGGPHSMAVPQRRHHPSRSSYPSEDIPAADEPSAHESAPVSIEGAGHEPSWSTALPSISEFGGLEDRISSLPSSYRRLRKTRSMFSTRQHSSWIPHRPSSPDSCSFTVINKGVAFNPPKFHKTLRRSMSFLGGNGQPPKTLRHAKSHDVSVELARHQYEQNATEFTDPPRRHSAYILHPKREHRPFRKTFRTANPSEQTPIESPQGGAELNIPTARRRARSISSSIKKGLKRVLGLSRTPHGRGQTQESPSSGHHWNQALSPAIDGTTMDCLRDGLHSLKSNTVDSPADHHPPPTIRRMQSSASLATTRSRVTSWADSTVANTIATPRADARKHISVIGEQRSPSQETIHSFHRGTRSGIAIDSRRLFSALMKQVSGASAAQSPADEMVVGHVKEHRAVPTEGSLHLHRSSHTIRQIASNESITSPGSFATASVGPITPQKQIYGHNSRRLCETGPPQDIQRRKIIDAAPEEPETSSDSASVYSRTTSGNSPNPKTFTGSPHSGEEPGIATIFASQRVPYSSPAKASQPRCADVAAEPGTDWQSWMNSQMAIIENTTPTRHYRENAQIQDDEELGLPAAIPARKVRIASRAVNSPGSDREGLSRKLSTSSNFSRPFSRSSSARTIVMSPKHHQVPDTFSPSVPLMAPEDVFQSSNTPGGFLGSSRARESNLKVPPMRSRPSNQSRVPECPTATQESTNISPKMGRGKHPVRWSPGSQGSKAFPRRSARYCRENRMVTNENSRIRQGQDGHGFDPQSPISSKHMVEMFLSSRRRQMGADMSDDGDSEVAFI</sequence>
<feature type="compositionally biased region" description="Polar residues" evidence="1">
    <location>
        <begin position="361"/>
        <end position="374"/>
    </location>
</feature>
<feature type="compositionally biased region" description="Polar residues" evidence="1">
    <location>
        <begin position="742"/>
        <end position="763"/>
    </location>
</feature>
<dbReference type="EMBL" id="MSFN02000005">
    <property type="protein sequence ID" value="PTU19773.1"/>
    <property type="molecule type" value="Genomic_DNA"/>
</dbReference>
<feature type="compositionally biased region" description="Polar residues" evidence="1">
    <location>
        <begin position="539"/>
        <end position="564"/>
    </location>
</feature>
<dbReference type="AlphaFoldDB" id="A0A2T5LU26"/>
<feature type="region of interest" description="Disordered" evidence="1">
    <location>
        <begin position="653"/>
        <end position="680"/>
    </location>
</feature>
<evidence type="ECO:0000313" key="3">
    <source>
        <dbReference type="Proteomes" id="UP000244073"/>
    </source>
</evidence>
<feature type="compositionally biased region" description="Polar residues" evidence="1">
    <location>
        <begin position="20"/>
        <end position="29"/>
    </location>
</feature>
<feature type="region of interest" description="Disordered" evidence="1">
    <location>
        <begin position="343"/>
        <end position="374"/>
    </location>
</feature>
<feature type="region of interest" description="Disordered" evidence="1">
    <location>
        <begin position="257"/>
        <end position="324"/>
    </location>
</feature>
<dbReference type="GeneID" id="63814156"/>
<protein>
    <submittedName>
        <fullName evidence="2">Uncharacterized protein</fullName>
    </submittedName>
</protein>
<feature type="region of interest" description="Disordered" evidence="1">
    <location>
        <begin position="1"/>
        <end position="116"/>
    </location>
</feature>
<evidence type="ECO:0000313" key="2">
    <source>
        <dbReference type="EMBL" id="PTU19773.1"/>
    </source>
</evidence>
<dbReference type="Proteomes" id="UP000244073">
    <property type="component" value="Unassembled WGS sequence"/>
</dbReference>
<feature type="compositionally biased region" description="Low complexity" evidence="1">
    <location>
        <begin position="670"/>
        <end position="680"/>
    </location>
</feature>
<gene>
    <name evidence="2" type="ORF">P175DRAFT_0501937</name>
</gene>
<accession>A0A2T5LU26</accession>
<proteinExistence type="predicted"/>
<evidence type="ECO:0000256" key="1">
    <source>
        <dbReference type="SAM" id="MobiDB-lite"/>
    </source>
</evidence>